<dbReference type="GeneID" id="69695838"/>
<dbReference type="KEGG" id="cman:A9D14_01485"/>
<dbReference type="AlphaFoldDB" id="A0A1Z1F8L6"/>
<evidence type="ECO:0000313" key="1">
    <source>
        <dbReference type="EMBL" id="ARU15085.1"/>
    </source>
</evidence>
<evidence type="ECO:0008006" key="3">
    <source>
        <dbReference type="Google" id="ProtNLM"/>
    </source>
</evidence>
<proteinExistence type="predicted"/>
<reference evidence="1 2" key="1">
    <citation type="submission" date="2017-01" db="EMBL/GenBank/DDBJ databases">
        <title>Complete genome sequence of esterase-producing bacterium Croceicoccus marinus E4A9.</title>
        <authorList>
            <person name="Wu Y.-H."/>
            <person name="Cheng H."/>
            <person name="Xu L."/>
            <person name="Huo Y.-Y."/>
            <person name="Wang C.-S."/>
            <person name="Xu X.-W."/>
        </authorList>
    </citation>
    <scope>NUCLEOTIDE SEQUENCE [LARGE SCALE GENOMIC DNA]</scope>
    <source>
        <strain evidence="1 2">E4A9</strain>
    </source>
</reference>
<evidence type="ECO:0000313" key="2">
    <source>
        <dbReference type="Proteomes" id="UP000195807"/>
    </source>
</evidence>
<protein>
    <recommendedName>
        <fullName evidence="3">DUF3606 domain-containing protein</fullName>
    </recommendedName>
</protein>
<dbReference type="EMBL" id="CP019602">
    <property type="protein sequence ID" value="ARU15085.1"/>
    <property type="molecule type" value="Genomic_DNA"/>
</dbReference>
<sequence>MGDLILNYRACGAECREDWLRMLANENGLPFGTVQRLAEELGEREDFGELVELCELGGRAVQ</sequence>
<dbReference type="RefSeq" id="WP_066842348.1">
    <property type="nucleotide sequence ID" value="NZ_CP019602.1"/>
</dbReference>
<dbReference type="Proteomes" id="UP000195807">
    <property type="component" value="Chromosome"/>
</dbReference>
<name>A0A1Z1F8L6_9SPHN</name>
<accession>A0A1Z1F8L6</accession>
<gene>
    <name evidence="1" type="ORF">A9D14_01485</name>
</gene>
<keyword evidence="2" id="KW-1185">Reference proteome</keyword>
<organism evidence="1 2">
    <name type="scientific">Croceicoccus marinus</name>
    <dbReference type="NCBI Taxonomy" id="450378"/>
    <lineage>
        <taxon>Bacteria</taxon>
        <taxon>Pseudomonadati</taxon>
        <taxon>Pseudomonadota</taxon>
        <taxon>Alphaproteobacteria</taxon>
        <taxon>Sphingomonadales</taxon>
        <taxon>Erythrobacteraceae</taxon>
        <taxon>Croceicoccus</taxon>
    </lineage>
</organism>
<dbReference type="OrthoDB" id="7410217at2"/>